<comment type="caution">
    <text evidence="1">The sequence shown here is derived from an EMBL/GenBank/DDBJ whole genome shotgun (WGS) entry which is preliminary data.</text>
</comment>
<name>A0ABT8BY43_9VIBR</name>
<reference evidence="2" key="1">
    <citation type="journal article" date="2019" name="Int. J. Syst. Evol. Microbiol.">
        <title>The Global Catalogue of Microorganisms (GCM) 10K type strain sequencing project: providing services to taxonomists for standard genome sequencing and annotation.</title>
        <authorList>
            <consortium name="The Broad Institute Genomics Platform"/>
            <consortium name="The Broad Institute Genome Sequencing Center for Infectious Disease"/>
            <person name="Wu L."/>
            <person name="Ma J."/>
        </authorList>
    </citation>
    <scope>NUCLEOTIDE SEQUENCE [LARGE SCALE GENOMIC DNA]</scope>
    <source>
        <strain evidence="2">CECT 7398</strain>
    </source>
</reference>
<dbReference type="RefSeq" id="WP_170882811.1">
    <property type="nucleotide sequence ID" value="NZ_JABEYA020000006.1"/>
</dbReference>
<evidence type="ECO:0000313" key="1">
    <source>
        <dbReference type="EMBL" id="MDN3611299.1"/>
    </source>
</evidence>
<gene>
    <name evidence="1" type="ORF">QWZ16_16985</name>
</gene>
<dbReference type="Proteomes" id="UP001238540">
    <property type="component" value="Unassembled WGS sequence"/>
</dbReference>
<keyword evidence="2" id="KW-1185">Reference proteome</keyword>
<accession>A0ABT8BY43</accession>
<evidence type="ECO:0000313" key="2">
    <source>
        <dbReference type="Proteomes" id="UP001238540"/>
    </source>
</evidence>
<organism evidence="1 2">
    <name type="scientific">Vibrio ostreicida</name>
    <dbReference type="NCBI Taxonomy" id="526588"/>
    <lineage>
        <taxon>Bacteria</taxon>
        <taxon>Pseudomonadati</taxon>
        <taxon>Pseudomonadota</taxon>
        <taxon>Gammaproteobacteria</taxon>
        <taxon>Vibrionales</taxon>
        <taxon>Vibrionaceae</taxon>
        <taxon>Vibrio</taxon>
    </lineage>
</organism>
<dbReference type="EMBL" id="JAUFQC010000027">
    <property type="protein sequence ID" value="MDN3611299.1"/>
    <property type="molecule type" value="Genomic_DNA"/>
</dbReference>
<sequence length="220" mass="25034">MRLNCRFILTSQLKPEHLSYIVLPEKLLWQMRGYKSAREIHDLLPAVLQWPLEPYAKKDVTTYLEHLKRELKKGQSVALSMLPHSSPVSEAQFSSEPLLARKVAELEDAPPTYRKANYAPITDNTRLAPNITYVPVEPMPEHKIVVEFAGQWGNTPAYLALSKTNSQSNDKASPRRDRATSHRNLALFKGLETENRSLYMNIPCSGLPPIQFKLAMILNQ</sequence>
<protein>
    <submittedName>
        <fullName evidence="1">Uncharacterized protein</fullName>
    </submittedName>
</protein>
<proteinExistence type="predicted"/>